<dbReference type="SMR" id="A0A0B2QTZ5"/>
<keyword evidence="4" id="KW-1185">Reference proteome</keyword>
<reference evidence="2" key="1">
    <citation type="submission" date="2014-07" db="EMBL/GenBank/DDBJ databases">
        <title>Identification of a novel salt tolerance gene in wild soybean by whole-genome sequencing.</title>
        <authorList>
            <person name="Lam H.-M."/>
            <person name="Qi X."/>
            <person name="Li M.-W."/>
            <person name="Liu X."/>
            <person name="Xie M."/>
            <person name="Ni M."/>
            <person name="Xu X."/>
        </authorList>
    </citation>
    <scope>NUCLEOTIDE SEQUENCE [LARGE SCALE GENOMIC DNA]</scope>
    <source>
        <tissue evidence="2">Root</tissue>
    </source>
</reference>
<evidence type="ECO:0000313" key="4">
    <source>
        <dbReference type="Proteomes" id="UP000289340"/>
    </source>
</evidence>
<dbReference type="EMBL" id="KN654844">
    <property type="protein sequence ID" value="KHN24995.1"/>
    <property type="molecule type" value="Genomic_DNA"/>
</dbReference>
<dbReference type="Proteomes" id="UP000053555">
    <property type="component" value="Unassembled WGS sequence"/>
</dbReference>
<sequence>MAFGVNHSFLFGILFAALVLTPGQANVDVDPPGLICLRGSCVGNTQCALLCVGNGHVKGGSCVGLIPGLILCCCNN</sequence>
<dbReference type="EMBL" id="QZWG01000008">
    <property type="protein sequence ID" value="RZC00405.1"/>
    <property type="molecule type" value="Genomic_DNA"/>
</dbReference>
<evidence type="ECO:0000313" key="3">
    <source>
        <dbReference type="EMBL" id="RZC00405.1"/>
    </source>
</evidence>
<evidence type="ECO:0000256" key="1">
    <source>
        <dbReference type="SAM" id="SignalP"/>
    </source>
</evidence>
<proteinExistence type="predicted"/>
<name>A0A0B2QTZ5_GLYSO</name>
<keyword evidence="1" id="KW-0732">Signal</keyword>
<feature type="signal peptide" evidence="1">
    <location>
        <begin position="1"/>
        <end position="25"/>
    </location>
</feature>
<protein>
    <recommendedName>
        <fullName evidence="5">Defensin-like protein</fullName>
    </recommendedName>
</protein>
<feature type="chain" id="PRO_5040562854" description="Defensin-like protein" evidence="1">
    <location>
        <begin position="26"/>
        <end position="76"/>
    </location>
</feature>
<evidence type="ECO:0008006" key="5">
    <source>
        <dbReference type="Google" id="ProtNLM"/>
    </source>
</evidence>
<organism evidence="2">
    <name type="scientific">Glycine soja</name>
    <name type="common">Wild soybean</name>
    <dbReference type="NCBI Taxonomy" id="3848"/>
    <lineage>
        <taxon>Eukaryota</taxon>
        <taxon>Viridiplantae</taxon>
        <taxon>Streptophyta</taxon>
        <taxon>Embryophyta</taxon>
        <taxon>Tracheophyta</taxon>
        <taxon>Spermatophyta</taxon>
        <taxon>Magnoliopsida</taxon>
        <taxon>eudicotyledons</taxon>
        <taxon>Gunneridae</taxon>
        <taxon>Pentapetalae</taxon>
        <taxon>rosids</taxon>
        <taxon>fabids</taxon>
        <taxon>Fabales</taxon>
        <taxon>Fabaceae</taxon>
        <taxon>Papilionoideae</taxon>
        <taxon>50 kb inversion clade</taxon>
        <taxon>NPAAA clade</taxon>
        <taxon>indigoferoid/millettioid clade</taxon>
        <taxon>Phaseoleae</taxon>
        <taxon>Glycine</taxon>
        <taxon>Glycine subgen. Soja</taxon>
    </lineage>
</organism>
<accession>A0A0B2QTZ5</accession>
<evidence type="ECO:0000313" key="2">
    <source>
        <dbReference type="EMBL" id="KHN24995.1"/>
    </source>
</evidence>
<dbReference type="AlphaFoldDB" id="A0A0B2QTZ5"/>
<gene>
    <name evidence="3" type="ORF">D0Y65_022649</name>
    <name evidence="2" type="ORF">glysoja_027109</name>
</gene>
<dbReference type="Proteomes" id="UP000289340">
    <property type="component" value="Chromosome 8"/>
</dbReference>
<reference evidence="3 4" key="2">
    <citation type="submission" date="2018-09" db="EMBL/GenBank/DDBJ databases">
        <title>A high-quality reference genome of wild soybean provides a powerful tool to mine soybean genomes.</title>
        <authorList>
            <person name="Xie M."/>
            <person name="Chung C.Y.L."/>
            <person name="Li M.-W."/>
            <person name="Wong F.-L."/>
            <person name="Chan T.-F."/>
            <person name="Lam H.-M."/>
        </authorList>
    </citation>
    <scope>NUCLEOTIDE SEQUENCE [LARGE SCALE GENOMIC DNA]</scope>
    <source>
        <strain evidence="4">cv. W05</strain>
        <tissue evidence="3">Hypocotyl of etiolated seedlings</tissue>
    </source>
</reference>